<feature type="repeat" description="TPR" evidence="3">
    <location>
        <begin position="60"/>
        <end position="93"/>
    </location>
</feature>
<dbReference type="eggNOG" id="COG0457">
    <property type="taxonomic scope" value="Bacteria"/>
</dbReference>
<dbReference type="Gene3D" id="1.25.40.10">
    <property type="entry name" value="Tetratricopeptide repeat domain"/>
    <property type="match status" value="1"/>
</dbReference>
<evidence type="ECO:0000256" key="1">
    <source>
        <dbReference type="ARBA" id="ARBA00022737"/>
    </source>
</evidence>
<dbReference type="InterPro" id="IPR019734">
    <property type="entry name" value="TPR_rpt"/>
</dbReference>
<evidence type="ECO:0000313" key="7">
    <source>
        <dbReference type="EMBL" id="AEF80897.1"/>
    </source>
</evidence>
<feature type="region of interest" description="Disordered" evidence="5">
    <location>
        <begin position="283"/>
        <end position="319"/>
    </location>
</feature>
<reference evidence="8" key="1">
    <citation type="submission" date="2009-12" db="EMBL/GenBank/DDBJ databases">
        <title>Complete sequence of Treponema azotonutricium strain ZAS-9.</title>
        <authorList>
            <person name="Tetu S.G."/>
            <person name="Matson E."/>
            <person name="Ren Q."/>
            <person name="Seshadri R."/>
            <person name="Elbourne L."/>
            <person name="Hassan K.A."/>
            <person name="Durkin A."/>
            <person name="Radune D."/>
            <person name="Mohamoud Y."/>
            <person name="Shay R."/>
            <person name="Jin S."/>
            <person name="Zhang X."/>
            <person name="Lucey K."/>
            <person name="Ballor N.R."/>
            <person name="Ottesen E."/>
            <person name="Rosenthal R."/>
            <person name="Allen A."/>
            <person name="Leadbetter J.R."/>
            <person name="Paulsen I.T."/>
        </authorList>
    </citation>
    <scope>NUCLEOTIDE SEQUENCE [LARGE SCALE GENOMIC DNA]</scope>
    <source>
        <strain evidence="8">ATCC BAA-888 / DSM 13862 / ZAS-9</strain>
    </source>
</reference>
<evidence type="ECO:0000256" key="3">
    <source>
        <dbReference type="PROSITE-ProRule" id="PRU00339"/>
    </source>
</evidence>
<sequence>MKKAAAIVILCSVLFGSCASRDAARADEYFSMGMAYYDLGKYEDAERWFNRAKAIDKTMTASEYNLGRIAFETGRYEDAAGHFEKIVSRDPENVMALKSAAYSRIKNGDLLAAETHYSKVLALVPESADDGFNYALVLYALKKYPESESTLQKYSTALEENSDALLLLARAEGAQNKVEAADSYNKWLTVSTPTAQVLYEYAQVLEKLELYARAIEQYKASVAALREDTNTLKKSSIRYEAARLMLTADPENDEAIVELDAAIEAGFTDTKILEDLMQDPRITQAHKDSIQKSIDAINNPPAPPASEGDGQTGADAPKE</sequence>
<feature type="signal peptide" evidence="6">
    <location>
        <begin position="1"/>
        <end position="26"/>
    </location>
</feature>
<evidence type="ECO:0000256" key="6">
    <source>
        <dbReference type="SAM" id="SignalP"/>
    </source>
</evidence>
<dbReference type="HOGENOM" id="CLU_905955_0_0_12"/>
<feature type="chain" id="PRO_5003335833" evidence="6">
    <location>
        <begin position="27"/>
        <end position="319"/>
    </location>
</feature>
<dbReference type="EMBL" id="CP001841">
    <property type="protein sequence ID" value="AEF80897.1"/>
    <property type="molecule type" value="Genomic_DNA"/>
</dbReference>
<dbReference type="Pfam" id="PF13432">
    <property type="entry name" value="TPR_16"/>
    <property type="match status" value="1"/>
</dbReference>
<evidence type="ECO:0000256" key="5">
    <source>
        <dbReference type="SAM" id="MobiDB-lite"/>
    </source>
</evidence>
<keyword evidence="8" id="KW-1185">Reference proteome</keyword>
<dbReference type="PANTHER" id="PTHR44943:SF8">
    <property type="entry name" value="TPR REPEAT-CONTAINING PROTEIN MJ0263"/>
    <property type="match status" value="1"/>
</dbReference>
<dbReference type="PANTHER" id="PTHR44943">
    <property type="entry name" value="CELLULOSE SYNTHASE OPERON PROTEIN C"/>
    <property type="match status" value="1"/>
</dbReference>
<feature type="repeat" description="TPR" evidence="3">
    <location>
        <begin position="26"/>
        <end position="59"/>
    </location>
</feature>
<dbReference type="SMART" id="SM00028">
    <property type="entry name" value="TPR"/>
    <property type="match status" value="4"/>
</dbReference>
<dbReference type="InterPro" id="IPR051685">
    <property type="entry name" value="Ycf3/AcsC/BcsC/TPR_MFPF"/>
</dbReference>
<dbReference type="SUPFAM" id="SSF48452">
    <property type="entry name" value="TPR-like"/>
    <property type="match status" value="1"/>
</dbReference>
<dbReference type="KEGG" id="taz:TREAZ_0576"/>
<dbReference type="InterPro" id="IPR011990">
    <property type="entry name" value="TPR-like_helical_dom_sf"/>
</dbReference>
<protein>
    <submittedName>
        <fullName evidence="7">Putative TPR domain protein</fullName>
    </submittedName>
</protein>
<keyword evidence="2 3" id="KW-0802">TPR repeat</keyword>
<keyword evidence="6" id="KW-0732">Signal</keyword>
<evidence type="ECO:0000313" key="8">
    <source>
        <dbReference type="Proteomes" id="UP000009222"/>
    </source>
</evidence>
<dbReference type="Proteomes" id="UP000009222">
    <property type="component" value="Chromosome"/>
</dbReference>
<dbReference type="RefSeq" id="WP_015711377.1">
    <property type="nucleotide sequence ID" value="NC_015577.1"/>
</dbReference>
<proteinExistence type="predicted"/>
<dbReference type="STRING" id="545695.TREAZ_0576"/>
<dbReference type="OrthoDB" id="359593at2"/>
<keyword evidence="1" id="KW-0677">Repeat</keyword>
<feature type="coiled-coil region" evidence="4">
    <location>
        <begin position="208"/>
        <end position="235"/>
    </location>
</feature>
<dbReference type="Pfam" id="PF00515">
    <property type="entry name" value="TPR_1"/>
    <property type="match status" value="1"/>
</dbReference>
<evidence type="ECO:0000256" key="4">
    <source>
        <dbReference type="SAM" id="Coils"/>
    </source>
</evidence>
<organism evidence="7 8">
    <name type="scientific">Leadbettera azotonutricia (strain ATCC BAA-888 / DSM 13862 / ZAS-9)</name>
    <name type="common">Treponema azotonutricium</name>
    <dbReference type="NCBI Taxonomy" id="545695"/>
    <lineage>
        <taxon>Bacteria</taxon>
        <taxon>Pseudomonadati</taxon>
        <taxon>Spirochaetota</taxon>
        <taxon>Spirochaetia</taxon>
        <taxon>Spirochaetales</taxon>
        <taxon>Breznakiellaceae</taxon>
        <taxon>Leadbettera</taxon>
    </lineage>
</organism>
<dbReference type="AlphaFoldDB" id="F5YBK1"/>
<gene>
    <name evidence="7" type="ordered locus">TREAZ_0576</name>
</gene>
<name>F5YBK1_LEAAZ</name>
<keyword evidence="4" id="KW-0175">Coiled coil</keyword>
<evidence type="ECO:0000256" key="2">
    <source>
        <dbReference type="ARBA" id="ARBA00022803"/>
    </source>
</evidence>
<reference evidence="7 8" key="2">
    <citation type="journal article" date="2011" name="ISME J.">
        <title>RNA-seq reveals cooperative metabolic interactions between two termite-gut spirochete species in co-culture.</title>
        <authorList>
            <person name="Rosenthal A.Z."/>
            <person name="Matson E.G."/>
            <person name="Eldar A."/>
            <person name="Leadbetter J.R."/>
        </authorList>
    </citation>
    <scope>NUCLEOTIDE SEQUENCE [LARGE SCALE GENOMIC DNA]</scope>
    <source>
        <strain evidence="8">ATCC BAA-888 / DSM 13862 / ZAS-9</strain>
    </source>
</reference>
<accession>F5YBK1</accession>
<dbReference type="PROSITE" id="PS50005">
    <property type="entry name" value="TPR"/>
    <property type="match status" value="2"/>
</dbReference>
<dbReference type="PROSITE" id="PS51257">
    <property type="entry name" value="PROKAR_LIPOPROTEIN"/>
    <property type="match status" value="1"/>
</dbReference>
<dbReference type="InParanoid" id="F5YBK1"/>